<protein>
    <submittedName>
        <fullName evidence="2">Alpha/beta fold hydrolase</fullName>
    </submittedName>
</protein>
<dbReference type="PRINTS" id="PR00111">
    <property type="entry name" value="ABHYDROLASE"/>
</dbReference>
<dbReference type="Pfam" id="PF12697">
    <property type="entry name" value="Abhydrolase_6"/>
    <property type="match status" value="1"/>
</dbReference>
<dbReference type="PANTHER" id="PTHR43194">
    <property type="entry name" value="HYDROLASE ALPHA/BETA FOLD FAMILY"/>
    <property type="match status" value="1"/>
</dbReference>
<comment type="caution">
    <text evidence="2">The sequence shown here is derived from an EMBL/GenBank/DDBJ whole genome shotgun (WGS) entry which is preliminary data.</text>
</comment>
<gene>
    <name evidence="2" type="ORF">ACFO6S_13260</name>
</gene>
<feature type="domain" description="AB hydrolase-1" evidence="1">
    <location>
        <begin position="45"/>
        <end position="277"/>
    </location>
</feature>
<evidence type="ECO:0000313" key="3">
    <source>
        <dbReference type="Proteomes" id="UP001595914"/>
    </source>
</evidence>
<name>A0ABV9FWF4_9NOCA</name>
<dbReference type="GO" id="GO:0016787">
    <property type="term" value="F:hydrolase activity"/>
    <property type="evidence" value="ECO:0007669"/>
    <property type="project" value="UniProtKB-KW"/>
</dbReference>
<keyword evidence="3" id="KW-1185">Reference proteome</keyword>
<dbReference type="InterPro" id="IPR029058">
    <property type="entry name" value="AB_hydrolase_fold"/>
</dbReference>
<reference evidence="3" key="1">
    <citation type="journal article" date="2019" name="Int. J. Syst. Evol. Microbiol.">
        <title>The Global Catalogue of Microorganisms (GCM) 10K type strain sequencing project: providing services to taxonomists for standard genome sequencing and annotation.</title>
        <authorList>
            <consortium name="The Broad Institute Genomics Platform"/>
            <consortium name="The Broad Institute Genome Sequencing Center for Infectious Disease"/>
            <person name="Wu L."/>
            <person name="Ma J."/>
        </authorList>
    </citation>
    <scope>NUCLEOTIDE SEQUENCE [LARGE SCALE GENOMIC DNA]</scope>
    <source>
        <strain evidence="3">CCUG 54520</strain>
    </source>
</reference>
<organism evidence="2 3">
    <name type="scientific">Rhodococcus kronopolitis</name>
    <dbReference type="NCBI Taxonomy" id="1460226"/>
    <lineage>
        <taxon>Bacteria</taxon>
        <taxon>Bacillati</taxon>
        <taxon>Actinomycetota</taxon>
        <taxon>Actinomycetes</taxon>
        <taxon>Mycobacteriales</taxon>
        <taxon>Nocardiaceae</taxon>
        <taxon>Rhodococcus</taxon>
    </lineage>
</organism>
<evidence type="ECO:0000313" key="2">
    <source>
        <dbReference type="EMBL" id="MFC4604659.1"/>
    </source>
</evidence>
<dbReference type="SUPFAM" id="SSF53474">
    <property type="entry name" value="alpha/beta-Hydrolases"/>
    <property type="match status" value="1"/>
</dbReference>
<dbReference type="EMBL" id="JBHSFO010000005">
    <property type="protein sequence ID" value="MFC4604659.1"/>
    <property type="molecule type" value="Genomic_DNA"/>
</dbReference>
<accession>A0ABV9FWF4</accession>
<sequence length="291" mass="30549">MTSAASDAPTWFTEALAAPTSTGAVVVEGAQIRFRAWGQAGAPGLVLVHGGAAHSRWWDHIGPLLADGRRVVALDLSGHGDSDTRDHYSLALWADEVLAVAAAAGIDGPPVLIGHSMGGMVAFLAAHRAGPALAGVQVIDSPIYARTPEEDAARRQAAFGPKKVYPDRDGALARFRLVPPQDTTLPYVLTHIAETSLGAVDGGWSWKFDASMFGRDGSTDLGAGHPDCRMAFFRSERGIIPAGTLAEMRTRFGPAALVVELPTAGHHPMIDQPLVLVTAIRTTLAAWAADA</sequence>
<dbReference type="PANTHER" id="PTHR43194:SF2">
    <property type="entry name" value="PEROXISOMAL MEMBRANE PROTEIN LPX1"/>
    <property type="match status" value="1"/>
</dbReference>
<dbReference type="InterPro" id="IPR000073">
    <property type="entry name" value="AB_hydrolase_1"/>
</dbReference>
<dbReference type="InterPro" id="IPR050228">
    <property type="entry name" value="Carboxylesterase_BioH"/>
</dbReference>
<keyword evidence="2" id="KW-0378">Hydrolase</keyword>
<proteinExistence type="predicted"/>
<dbReference type="Gene3D" id="3.40.50.1820">
    <property type="entry name" value="alpha/beta hydrolase"/>
    <property type="match status" value="1"/>
</dbReference>
<evidence type="ECO:0000259" key="1">
    <source>
        <dbReference type="Pfam" id="PF12697"/>
    </source>
</evidence>
<dbReference type="RefSeq" id="WP_378417626.1">
    <property type="nucleotide sequence ID" value="NZ_JBHSFO010000005.1"/>
</dbReference>
<dbReference type="Proteomes" id="UP001595914">
    <property type="component" value="Unassembled WGS sequence"/>
</dbReference>